<gene>
    <name evidence="1" type="ORF">ATY89_04685</name>
    <name evidence="2" type="ORF">ATZ20_07710</name>
</gene>
<dbReference type="EMBL" id="CP013694">
    <property type="protein sequence ID" value="ALU29305.1"/>
    <property type="molecule type" value="Genomic_DNA"/>
</dbReference>
<dbReference type="RefSeq" id="WP_011277237.1">
    <property type="nucleotide sequence ID" value="NZ_BHWZ01000001.1"/>
</dbReference>
<dbReference type="PANTHER" id="PTHR38433:SF1">
    <property type="entry name" value="DUF1641 DOMAIN-CONTAINING PROTEIN"/>
    <property type="match status" value="1"/>
</dbReference>
<dbReference type="PaxDb" id="1435377-SUSAZ_01615"/>
<dbReference type="Proteomes" id="UP000065473">
    <property type="component" value="Chromosome"/>
</dbReference>
<evidence type="ECO:0000313" key="4">
    <source>
        <dbReference type="Proteomes" id="UP000065473"/>
    </source>
</evidence>
<evidence type="ECO:0008006" key="5">
    <source>
        <dbReference type="Google" id="ProtNLM"/>
    </source>
</evidence>
<dbReference type="EMBL" id="CP013695">
    <property type="protein sequence ID" value="ALU32034.1"/>
    <property type="molecule type" value="Genomic_DNA"/>
</dbReference>
<dbReference type="InterPro" id="IPR012440">
    <property type="entry name" value="DUF1641"/>
</dbReference>
<dbReference type="OMA" id="MADIIRM"/>
<evidence type="ECO:0000313" key="2">
    <source>
        <dbReference type="EMBL" id="ALU32034.1"/>
    </source>
</evidence>
<dbReference type="AlphaFoldDB" id="A0A0U2X0U3"/>
<evidence type="ECO:0000313" key="1">
    <source>
        <dbReference type="EMBL" id="ALU29305.1"/>
    </source>
</evidence>
<name>A0A0U2X0U3_9CREN</name>
<sequence>MEEGGIQTFDRLIEELTESREALEQFLKLINALHKTGILQFLNGVLMKFDENLTFLAEQNSMLIRNVNEIYSILAGKEEVKDIKLSEIVRELNDPDVRRGLYLLLKLLKAIGSANKESQDQ</sequence>
<protein>
    <recommendedName>
        <fullName evidence="5">DUF1641 domain-containing protein</fullName>
    </recommendedName>
</protein>
<organism evidence="2 3">
    <name type="scientific">Sulfolobus acidocaldarius</name>
    <dbReference type="NCBI Taxonomy" id="2285"/>
    <lineage>
        <taxon>Archaea</taxon>
        <taxon>Thermoproteota</taxon>
        <taxon>Thermoprotei</taxon>
        <taxon>Sulfolobales</taxon>
        <taxon>Sulfolobaceae</taxon>
        <taxon>Sulfolobus</taxon>
    </lineage>
</organism>
<reference evidence="3 4" key="1">
    <citation type="submission" date="2015-12" db="EMBL/GenBank/DDBJ databases">
        <title>A stable core within a dynamic pangenome in Sulfolobus acidocaldarius.</title>
        <authorList>
            <person name="Anderson R."/>
            <person name="Kouris A."/>
            <person name="Seward C."/>
            <person name="Campbell K."/>
            <person name="Whitaker R."/>
        </authorList>
    </citation>
    <scope>NUCLEOTIDE SEQUENCE [LARGE SCALE GENOMIC DNA]</scope>
    <source>
        <strain evidence="1 4">GG12-C01-09</strain>
        <strain evidence="2 3">NG05B_CO5_07</strain>
    </source>
</reference>
<dbReference type="PANTHER" id="PTHR38433">
    <property type="match status" value="1"/>
</dbReference>
<dbReference type="STRING" id="1435377.SUSAZ_01615"/>
<proteinExistence type="predicted"/>
<dbReference type="Proteomes" id="UP000060043">
    <property type="component" value="Chromosome"/>
</dbReference>
<dbReference type="Pfam" id="PF07849">
    <property type="entry name" value="DUF1641"/>
    <property type="match status" value="1"/>
</dbReference>
<accession>A0A0U2X0U3</accession>
<dbReference type="OrthoDB" id="36283at2157"/>
<evidence type="ECO:0000313" key="3">
    <source>
        <dbReference type="Proteomes" id="UP000060043"/>
    </source>
</evidence>
<dbReference type="GeneID" id="14550849"/>